<organism evidence="2 3">
    <name type="scientific">Candidatus Bacteroides intestinavium</name>
    <dbReference type="NCBI Taxonomy" id="2838469"/>
    <lineage>
        <taxon>Bacteria</taxon>
        <taxon>Pseudomonadati</taxon>
        <taxon>Bacteroidota</taxon>
        <taxon>Bacteroidia</taxon>
        <taxon>Bacteroidales</taxon>
        <taxon>Bacteroidaceae</taxon>
        <taxon>Bacteroides</taxon>
    </lineage>
</organism>
<dbReference type="AlphaFoldDB" id="A0A9D2HUG1"/>
<accession>A0A9D2HUG1</accession>
<evidence type="ECO:0000256" key="1">
    <source>
        <dbReference type="SAM" id="MobiDB-lite"/>
    </source>
</evidence>
<reference evidence="2" key="1">
    <citation type="journal article" date="2021" name="PeerJ">
        <title>Extensive microbial diversity within the chicken gut microbiome revealed by metagenomics and culture.</title>
        <authorList>
            <person name="Gilroy R."/>
            <person name="Ravi A."/>
            <person name="Getino M."/>
            <person name="Pursley I."/>
            <person name="Horton D.L."/>
            <person name="Alikhan N.F."/>
            <person name="Baker D."/>
            <person name="Gharbi K."/>
            <person name="Hall N."/>
            <person name="Watson M."/>
            <person name="Adriaenssens E.M."/>
            <person name="Foster-Nyarko E."/>
            <person name="Jarju S."/>
            <person name="Secka A."/>
            <person name="Antonio M."/>
            <person name="Oren A."/>
            <person name="Chaudhuri R.R."/>
            <person name="La Ragione R."/>
            <person name="Hildebrand F."/>
            <person name="Pallen M.J."/>
        </authorList>
    </citation>
    <scope>NUCLEOTIDE SEQUENCE</scope>
    <source>
        <strain evidence="2">ChiHecec1B25-7008</strain>
    </source>
</reference>
<feature type="compositionally biased region" description="Polar residues" evidence="1">
    <location>
        <begin position="103"/>
        <end position="112"/>
    </location>
</feature>
<protein>
    <submittedName>
        <fullName evidence="2">Uncharacterized protein</fullName>
    </submittedName>
</protein>
<feature type="compositionally biased region" description="Basic and acidic residues" evidence="1">
    <location>
        <begin position="113"/>
        <end position="124"/>
    </location>
</feature>
<reference evidence="2" key="2">
    <citation type="submission" date="2021-04" db="EMBL/GenBank/DDBJ databases">
        <authorList>
            <person name="Gilroy R."/>
        </authorList>
    </citation>
    <scope>NUCLEOTIDE SEQUENCE</scope>
    <source>
        <strain evidence="2">ChiHecec1B25-7008</strain>
    </source>
</reference>
<evidence type="ECO:0000313" key="2">
    <source>
        <dbReference type="EMBL" id="HJA84267.1"/>
    </source>
</evidence>
<feature type="region of interest" description="Disordered" evidence="1">
    <location>
        <begin position="103"/>
        <end position="137"/>
    </location>
</feature>
<dbReference type="Proteomes" id="UP000823860">
    <property type="component" value="Unassembled WGS sequence"/>
</dbReference>
<sequence>MDIKTIENIETAEEITKIIDWAFSPSYMYYDVWGVIKGEWKEEIAVKDEVYSLLFQIQEINRQLHGDNITISEHVPNLHERSDLITKRSDLAVKVKSLLEGKTQQNNDNKQLQQEHPEQQPKEDNENDCSTDISLPEELNNDNAKSIISKAIKAGLCDHNYKWLKTKSLLAYFADRASEYLKLGKGEYDGKVKTSWKPFETLFGVSGLSGAKRDYKKTGTLPDGYKDVDNLFE</sequence>
<comment type="caution">
    <text evidence="2">The sequence shown here is derived from an EMBL/GenBank/DDBJ whole genome shotgun (WGS) entry which is preliminary data.</text>
</comment>
<dbReference type="EMBL" id="DWZE01000123">
    <property type="protein sequence ID" value="HJA84267.1"/>
    <property type="molecule type" value="Genomic_DNA"/>
</dbReference>
<evidence type="ECO:0000313" key="3">
    <source>
        <dbReference type="Proteomes" id="UP000823860"/>
    </source>
</evidence>
<gene>
    <name evidence="2" type="ORF">H9785_09905</name>
</gene>
<proteinExistence type="predicted"/>
<name>A0A9D2HUG1_9BACE</name>